<evidence type="ECO:0000313" key="6">
    <source>
        <dbReference type="EMBL" id="GII57194.1"/>
    </source>
</evidence>
<comment type="caution">
    <text evidence="6">The sequence shown here is derived from an EMBL/GenBank/DDBJ whole genome shotgun (WGS) entry which is preliminary data.</text>
</comment>
<evidence type="ECO:0000313" key="7">
    <source>
        <dbReference type="Proteomes" id="UP000605992"/>
    </source>
</evidence>
<dbReference type="InterPro" id="IPR023772">
    <property type="entry name" value="DNA-bd_HTH_TetR-type_CS"/>
</dbReference>
<reference evidence="6" key="1">
    <citation type="submission" date="2021-01" db="EMBL/GenBank/DDBJ databases">
        <title>Whole genome shotgun sequence of Planotetraspora thailandica NBRC 104271.</title>
        <authorList>
            <person name="Komaki H."/>
            <person name="Tamura T."/>
        </authorList>
    </citation>
    <scope>NUCLEOTIDE SEQUENCE</scope>
    <source>
        <strain evidence="6">NBRC 104271</strain>
    </source>
</reference>
<dbReference type="Gene3D" id="1.10.357.10">
    <property type="entry name" value="Tetracycline Repressor, domain 2"/>
    <property type="match status" value="1"/>
</dbReference>
<evidence type="ECO:0000256" key="4">
    <source>
        <dbReference type="PROSITE-ProRule" id="PRU00335"/>
    </source>
</evidence>
<proteinExistence type="predicted"/>
<dbReference type="PROSITE" id="PS50977">
    <property type="entry name" value="HTH_TETR_2"/>
    <property type="match status" value="1"/>
</dbReference>
<dbReference type="Proteomes" id="UP000605992">
    <property type="component" value="Unassembled WGS sequence"/>
</dbReference>
<protein>
    <submittedName>
        <fullName evidence="6">TetR family transcriptional regulator</fullName>
    </submittedName>
</protein>
<organism evidence="6 7">
    <name type="scientific">Planotetraspora thailandica</name>
    <dbReference type="NCBI Taxonomy" id="487172"/>
    <lineage>
        <taxon>Bacteria</taxon>
        <taxon>Bacillati</taxon>
        <taxon>Actinomycetota</taxon>
        <taxon>Actinomycetes</taxon>
        <taxon>Streptosporangiales</taxon>
        <taxon>Streptosporangiaceae</taxon>
        <taxon>Planotetraspora</taxon>
    </lineage>
</organism>
<dbReference type="SUPFAM" id="SSF46689">
    <property type="entry name" value="Homeodomain-like"/>
    <property type="match status" value="1"/>
</dbReference>
<dbReference type="GO" id="GO:0003700">
    <property type="term" value="F:DNA-binding transcription factor activity"/>
    <property type="evidence" value="ECO:0007669"/>
    <property type="project" value="TreeGrafter"/>
</dbReference>
<feature type="domain" description="HTH tetR-type" evidence="5">
    <location>
        <begin position="11"/>
        <end position="71"/>
    </location>
</feature>
<dbReference type="EMBL" id="BOOR01000047">
    <property type="protein sequence ID" value="GII57194.1"/>
    <property type="molecule type" value="Genomic_DNA"/>
</dbReference>
<keyword evidence="7" id="KW-1185">Reference proteome</keyword>
<gene>
    <name evidence="6" type="ORF">Pth03_55830</name>
</gene>
<evidence type="ECO:0000256" key="2">
    <source>
        <dbReference type="ARBA" id="ARBA00023125"/>
    </source>
</evidence>
<sequence>MARRRQAERSQATTAELVEAAAKSFGRDGYAAVSIDEVAAAAGVTKGAVYHHFAGKTALFAAVFTRAQEQLAERLVAEASGARDGWEAVRLGAHAFLRACMDPAVRQIIVLDGPAVLGRDAVREIEDEHVTALLTAGLRRAERDGGLRPGDAALRGRLLLGALCEAALVLARSAEPEREFAAVAAEVDMLLGAYGGE</sequence>
<dbReference type="InterPro" id="IPR009057">
    <property type="entry name" value="Homeodomain-like_sf"/>
</dbReference>
<accession>A0A8J3VAG3</accession>
<feature type="DNA-binding region" description="H-T-H motif" evidence="4">
    <location>
        <begin position="34"/>
        <end position="53"/>
    </location>
</feature>
<keyword evidence="3" id="KW-0804">Transcription</keyword>
<dbReference type="InterPro" id="IPR049484">
    <property type="entry name" value="Rv0078-like_C"/>
</dbReference>
<dbReference type="Pfam" id="PF21351">
    <property type="entry name" value="TetR_C_41"/>
    <property type="match status" value="1"/>
</dbReference>
<dbReference type="Pfam" id="PF00440">
    <property type="entry name" value="TetR_N"/>
    <property type="match status" value="1"/>
</dbReference>
<dbReference type="GO" id="GO:0000976">
    <property type="term" value="F:transcription cis-regulatory region binding"/>
    <property type="evidence" value="ECO:0007669"/>
    <property type="project" value="TreeGrafter"/>
</dbReference>
<dbReference type="PANTHER" id="PTHR30055:SF234">
    <property type="entry name" value="HTH-TYPE TRANSCRIPTIONAL REGULATOR BETI"/>
    <property type="match status" value="1"/>
</dbReference>
<dbReference type="RefSeq" id="WP_203947326.1">
    <property type="nucleotide sequence ID" value="NZ_BOOR01000047.1"/>
</dbReference>
<evidence type="ECO:0000256" key="3">
    <source>
        <dbReference type="ARBA" id="ARBA00023163"/>
    </source>
</evidence>
<evidence type="ECO:0000259" key="5">
    <source>
        <dbReference type="PROSITE" id="PS50977"/>
    </source>
</evidence>
<evidence type="ECO:0000256" key="1">
    <source>
        <dbReference type="ARBA" id="ARBA00023015"/>
    </source>
</evidence>
<name>A0A8J3VAG3_9ACTN</name>
<dbReference type="InterPro" id="IPR050109">
    <property type="entry name" value="HTH-type_TetR-like_transc_reg"/>
</dbReference>
<dbReference type="AlphaFoldDB" id="A0A8J3VAG3"/>
<keyword evidence="2 4" id="KW-0238">DNA-binding</keyword>
<dbReference type="InterPro" id="IPR001647">
    <property type="entry name" value="HTH_TetR"/>
</dbReference>
<keyword evidence="1" id="KW-0805">Transcription regulation</keyword>
<dbReference type="PANTHER" id="PTHR30055">
    <property type="entry name" value="HTH-TYPE TRANSCRIPTIONAL REGULATOR RUTR"/>
    <property type="match status" value="1"/>
</dbReference>
<dbReference type="PRINTS" id="PR00455">
    <property type="entry name" value="HTHTETR"/>
</dbReference>
<dbReference type="PROSITE" id="PS01081">
    <property type="entry name" value="HTH_TETR_1"/>
    <property type="match status" value="1"/>
</dbReference>